<gene>
    <name evidence="2" type="ORF">QYT958_LOCUS41922</name>
</gene>
<dbReference type="SUPFAM" id="SSF53098">
    <property type="entry name" value="Ribonuclease H-like"/>
    <property type="match status" value="1"/>
</dbReference>
<dbReference type="Gene3D" id="3.30.420.10">
    <property type="entry name" value="Ribonuclease H-like superfamily/Ribonuclease H"/>
    <property type="match status" value="1"/>
</dbReference>
<organism evidence="2 3">
    <name type="scientific">Rotaria socialis</name>
    <dbReference type="NCBI Taxonomy" id="392032"/>
    <lineage>
        <taxon>Eukaryota</taxon>
        <taxon>Metazoa</taxon>
        <taxon>Spiralia</taxon>
        <taxon>Gnathifera</taxon>
        <taxon>Rotifera</taxon>
        <taxon>Eurotatoria</taxon>
        <taxon>Bdelloidea</taxon>
        <taxon>Philodinida</taxon>
        <taxon>Philodinidae</taxon>
        <taxon>Rotaria</taxon>
    </lineage>
</organism>
<dbReference type="PANTHER" id="PTHR22891">
    <property type="entry name" value="EUKARYOTIC TRANSLATION INITIATION FACTOR 2C"/>
    <property type="match status" value="1"/>
</dbReference>
<dbReference type="Proteomes" id="UP000663848">
    <property type="component" value="Unassembled WGS sequence"/>
</dbReference>
<reference evidence="2" key="1">
    <citation type="submission" date="2021-02" db="EMBL/GenBank/DDBJ databases">
        <authorList>
            <person name="Nowell W R."/>
        </authorList>
    </citation>
    <scope>NUCLEOTIDE SEQUENCE</scope>
</reference>
<dbReference type="PROSITE" id="PS50822">
    <property type="entry name" value="PIWI"/>
    <property type="match status" value="1"/>
</dbReference>
<dbReference type="InterPro" id="IPR003165">
    <property type="entry name" value="Piwi"/>
</dbReference>
<evidence type="ECO:0000313" key="3">
    <source>
        <dbReference type="Proteomes" id="UP000663848"/>
    </source>
</evidence>
<name>A0A822CNH6_9BILA</name>
<proteinExistence type="predicted"/>
<dbReference type="Pfam" id="PF02171">
    <property type="entry name" value="Piwi"/>
    <property type="match status" value="1"/>
</dbReference>
<evidence type="ECO:0000259" key="1">
    <source>
        <dbReference type="PROSITE" id="PS50822"/>
    </source>
</evidence>
<dbReference type="GO" id="GO:0003676">
    <property type="term" value="F:nucleic acid binding"/>
    <property type="evidence" value="ECO:0007669"/>
    <property type="project" value="InterPro"/>
</dbReference>
<dbReference type="InterPro" id="IPR012337">
    <property type="entry name" value="RNaseH-like_sf"/>
</dbReference>
<feature type="domain" description="Piwi" evidence="1">
    <location>
        <begin position="1"/>
        <end position="78"/>
    </location>
</feature>
<dbReference type="EMBL" id="CAJOBR010050219">
    <property type="protein sequence ID" value="CAF5048967.1"/>
    <property type="molecule type" value="Genomic_DNA"/>
</dbReference>
<dbReference type="AlphaFoldDB" id="A0A822CNH6"/>
<sequence>CTSYYSRIVMQTTTQELVDGISVCIRDALKAFFMQNNAMPERIVIYRDGVGDGQLQAVYEHELPQIEETFNKVQEGYA</sequence>
<accession>A0A822CNH6</accession>
<feature type="non-terminal residue" evidence="2">
    <location>
        <position position="1"/>
    </location>
</feature>
<protein>
    <recommendedName>
        <fullName evidence="1">Piwi domain-containing protein</fullName>
    </recommendedName>
</protein>
<dbReference type="InterPro" id="IPR036397">
    <property type="entry name" value="RNaseH_sf"/>
</dbReference>
<comment type="caution">
    <text evidence="2">The sequence shown here is derived from an EMBL/GenBank/DDBJ whole genome shotgun (WGS) entry which is preliminary data.</text>
</comment>
<evidence type="ECO:0000313" key="2">
    <source>
        <dbReference type="EMBL" id="CAF5048967.1"/>
    </source>
</evidence>